<keyword evidence="2" id="KW-0677">Repeat</keyword>
<dbReference type="GO" id="GO:0005739">
    <property type="term" value="C:mitochondrion"/>
    <property type="evidence" value="ECO:0007669"/>
    <property type="project" value="UniProtKB-SubCell"/>
</dbReference>
<keyword evidence="3" id="KW-0809">Transit peptide</keyword>
<comment type="caution">
    <text evidence="5">The sequence shown here is derived from an EMBL/GenBank/DDBJ whole genome shotgun (WGS) entry which is preliminary data.</text>
</comment>
<dbReference type="Proteomes" id="UP000807504">
    <property type="component" value="Unassembled WGS sequence"/>
</dbReference>
<gene>
    <name evidence="5" type="ORF">HNY73_000551</name>
</gene>
<dbReference type="GO" id="GO:0032543">
    <property type="term" value="P:mitochondrial translation"/>
    <property type="evidence" value="ECO:0007669"/>
    <property type="project" value="InterPro"/>
</dbReference>
<keyword evidence="4" id="KW-0496">Mitochondrion</keyword>
<dbReference type="EMBL" id="JABXBU010000001">
    <property type="protein sequence ID" value="KAF8796136.1"/>
    <property type="molecule type" value="Genomic_DNA"/>
</dbReference>
<dbReference type="PANTHER" id="PTHR16276:SF1">
    <property type="entry name" value="SMALL RIBOSOMAL SUBUNIT PROTEIN MS39"/>
    <property type="match status" value="1"/>
</dbReference>
<keyword evidence="6" id="KW-1185">Reference proteome</keyword>
<dbReference type="PANTHER" id="PTHR16276">
    <property type="entry name" value="PENTATRICOPEPTIDE REPEAT DOMAIN-CONTAINING PROTEIN 3"/>
    <property type="match status" value="1"/>
</dbReference>
<comment type="subcellular location">
    <subcellularLocation>
        <location evidence="1">Mitochondrion</location>
    </subcellularLocation>
</comment>
<reference evidence="5" key="2">
    <citation type="submission" date="2020-06" db="EMBL/GenBank/DDBJ databases">
        <authorList>
            <person name="Sheffer M."/>
        </authorList>
    </citation>
    <scope>NUCLEOTIDE SEQUENCE</scope>
</reference>
<protein>
    <submittedName>
        <fullName evidence="5">Protein PTCD3 like protein</fullName>
    </submittedName>
</protein>
<evidence type="ECO:0000256" key="4">
    <source>
        <dbReference type="ARBA" id="ARBA00023128"/>
    </source>
</evidence>
<sequence>MSCFAKKSQTYLFKHSASYCTASNSQVKPGAAPNEIVIPYRVERGPTDILKALASTLSKDYTAPLYKYEDDPYFIPSSNITKRSFAFKKIRKKCSLFS</sequence>
<name>A0A8T0FZN8_ARGBR</name>
<dbReference type="AlphaFoldDB" id="A0A8T0FZN8"/>
<evidence type="ECO:0000256" key="3">
    <source>
        <dbReference type="ARBA" id="ARBA00022946"/>
    </source>
</evidence>
<dbReference type="GO" id="GO:0043024">
    <property type="term" value="F:ribosomal small subunit binding"/>
    <property type="evidence" value="ECO:0007669"/>
    <property type="project" value="InterPro"/>
</dbReference>
<reference evidence="5" key="1">
    <citation type="journal article" date="2020" name="bioRxiv">
        <title>Chromosome-level reference genome of the European wasp spider Argiope bruennichi: a resource for studies on range expansion and evolutionary adaptation.</title>
        <authorList>
            <person name="Sheffer M.M."/>
            <person name="Hoppe A."/>
            <person name="Krehenwinkel H."/>
            <person name="Uhl G."/>
            <person name="Kuss A.W."/>
            <person name="Jensen L."/>
            <person name="Jensen C."/>
            <person name="Gillespie R.G."/>
            <person name="Hoff K.J."/>
            <person name="Prost S."/>
        </authorList>
    </citation>
    <scope>NUCLEOTIDE SEQUENCE</scope>
</reference>
<proteinExistence type="predicted"/>
<evidence type="ECO:0000256" key="2">
    <source>
        <dbReference type="ARBA" id="ARBA00022737"/>
    </source>
</evidence>
<evidence type="ECO:0000313" key="5">
    <source>
        <dbReference type="EMBL" id="KAF8796136.1"/>
    </source>
</evidence>
<accession>A0A8T0FZN8</accession>
<organism evidence="5 6">
    <name type="scientific">Argiope bruennichi</name>
    <name type="common">Wasp spider</name>
    <name type="synonym">Aranea bruennichi</name>
    <dbReference type="NCBI Taxonomy" id="94029"/>
    <lineage>
        <taxon>Eukaryota</taxon>
        <taxon>Metazoa</taxon>
        <taxon>Ecdysozoa</taxon>
        <taxon>Arthropoda</taxon>
        <taxon>Chelicerata</taxon>
        <taxon>Arachnida</taxon>
        <taxon>Araneae</taxon>
        <taxon>Araneomorphae</taxon>
        <taxon>Entelegynae</taxon>
        <taxon>Araneoidea</taxon>
        <taxon>Araneidae</taxon>
        <taxon>Argiope</taxon>
    </lineage>
</organism>
<dbReference type="InterPro" id="IPR055063">
    <property type="entry name" value="Rib_mS39_PPR"/>
</dbReference>
<dbReference type="InterPro" id="IPR037387">
    <property type="entry name" value="PTCD3"/>
</dbReference>
<evidence type="ECO:0000313" key="6">
    <source>
        <dbReference type="Proteomes" id="UP000807504"/>
    </source>
</evidence>
<dbReference type="Pfam" id="PF22330">
    <property type="entry name" value="Rib_mS39_PPR"/>
    <property type="match status" value="1"/>
</dbReference>
<evidence type="ECO:0000256" key="1">
    <source>
        <dbReference type="ARBA" id="ARBA00004173"/>
    </source>
</evidence>
<dbReference type="GO" id="GO:0019843">
    <property type="term" value="F:rRNA binding"/>
    <property type="evidence" value="ECO:0007669"/>
    <property type="project" value="InterPro"/>
</dbReference>